<feature type="transmembrane region" description="Helical" evidence="20">
    <location>
        <begin position="34"/>
        <end position="55"/>
    </location>
</feature>
<dbReference type="Pfam" id="PF16995">
    <property type="entry name" value="tRNA-synt_2_TM"/>
    <property type="match status" value="1"/>
</dbReference>
<keyword evidence="7 20" id="KW-0812">Transmembrane</keyword>
<dbReference type="Pfam" id="PF00152">
    <property type="entry name" value="tRNA-synt_2"/>
    <property type="match status" value="1"/>
</dbReference>
<dbReference type="GO" id="GO:0004824">
    <property type="term" value="F:lysine-tRNA ligase activity"/>
    <property type="evidence" value="ECO:0007669"/>
    <property type="project" value="UniProtKB-UniRule"/>
</dbReference>
<dbReference type="HAMAP" id="MF_00252">
    <property type="entry name" value="Lys_tRNA_synth_class2"/>
    <property type="match status" value="1"/>
</dbReference>
<evidence type="ECO:0000256" key="11">
    <source>
        <dbReference type="ARBA" id="ARBA00022989"/>
    </source>
</evidence>
<dbReference type="EMBL" id="FNCN01000038">
    <property type="protein sequence ID" value="SDI21300.1"/>
    <property type="molecule type" value="Genomic_DNA"/>
</dbReference>
<evidence type="ECO:0000313" key="22">
    <source>
        <dbReference type="EMBL" id="SDI21300.1"/>
    </source>
</evidence>
<dbReference type="Pfam" id="PF01336">
    <property type="entry name" value="tRNA_anti-codon"/>
    <property type="match status" value="1"/>
</dbReference>
<dbReference type="InterPro" id="IPR044136">
    <property type="entry name" value="Lys-tRNA-ligase_II_N"/>
</dbReference>
<comment type="similarity">
    <text evidence="19">Belongs to the class-II aminoacyl-tRNA synthetase family.</text>
</comment>
<keyword evidence="19" id="KW-0963">Cytoplasm</keyword>
<dbReference type="GO" id="GO:0005829">
    <property type="term" value="C:cytosol"/>
    <property type="evidence" value="ECO:0007669"/>
    <property type="project" value="TreeGrafter"/>
</dbReference>
<keyword evidence="19" id="KW-0460">Magnesium</keyword>
<feature type="transmembrane region" description="Helical" evidence="20">
    <location>
        <begin position="67"/>
        <end position="91"/>
    </location>
</feature>
<evidence type="ECO:0000256" key="20">
    <source>
        <dbReference type="SAM" id="Phobius"/>
    </source>
</evidence>
<dbReference type="NCBIfam" id="TIGR00499">
    <property type="entry name" value="lysS_bact"/>
    <property type="match status" value="1"/>
</dbReference>
<feature type="binding site" evidence="19">
    <location>
        <position position="1024"/>
    </location>
    <ligand>
        <name>Mg(2+)</name>
        <dbReference type="ChEBI" id="CHEBI:18420"/>
        <label>1</label>
    </ligand>
</feature>
<feature type="transmembrane region" description="Helical" evidence="20">
    <location>
        <begin position="170"/>
        <end position="192"/>
    </location>
</feature>
<evidence type="ECO:0000256" key="9">
    <source>
        <dbReference type="ARBA" id="ARBA00022741"/>
    </source>
</evidence>
<evidence type="ECO:0000256" key="6">
    <source>
        <dbReference type="ARBA" id="ARBA00022679"/>
    </source>
</evidence>
<keyword evidence="15" id="KW-0511">Multifunctional enzyme</keyword>
<dbReference type="AlphaFoldDB" id="A0A1G8IS58"/>
<accession>A0A1G8IS58</accession>
<dbReference type="PANTHER" id="PTHR42918">
    <property type="entry name" value="LYSYL-TRNA SYNTHETASE"/>
    <property type="match status" value="1"/>
</dbReference>
<feature type="binding site" evidence="19">
    <location>
        <position position="1024"/>
    </location>
    <ligand>
        <name>Mg(2+)</name>
        <dbReference type="ChEBI" id="CHEBI:18420"/>
        <label>2</label>
    </ligand>
</feature>
<protein>
    <recommendedName>
        <fullName evidence="19">Lysine--tRNA ligase</fullName>
        <ecNumber evidence="19">6.1.1.6</ecNumber>
    </recommendedName>
    <alternativeName>
        <fullName evidence="19">Lysyl-tRNA synthetase</fullName>
        <shortName evidence="19">LysRS</shortName>
    </alternativeName>
</protein>
<dbReference type="PRINTS" id="PR00982">
    <property type="entry name" value="TRNASYNTHLYS"/>
</dbReference>
<evidence type="ECO:0000256" key="7">
    <source>
        <dbReference type="ARBA" id="ARBA00022692"/>
    </source>
</evidence>
<keyword evidence="20" id="KW-0472">Membrane</keyword>
<comment type="subcellular location">
    <subcellularLocation>
        <location evidence="1">Cell membrane</location>
        <topology evidence="1">Multi-pass membrane protein</topology>
    </subcellularLocation>
    <subcellularLocation>
        <location evidence="19">Cytoplasm</location>
    </subcellularLocation>
</comment>
<dbReference type="Proteomes" id="UP000198923">
    <property type="component" value="Unassembled WGS sequence"/>
</dbReference>
<dbReference type="GO" id="GO:0005886">
    <property type="term" value="C:plasma membrane"/>
    <property type="evidence" value="ECO:0007669"/>
    <property type="project" value="UniProtKB-SubCell"/>
</dbReference>
<comment type="catalytic activity">
    <reaction evidence="17">
        <text>L-lysyl-tRNA(Lys) + a 1,2-diacyl-sn-glycero-3-phospho-(1'-sn-glycerol) = a 1,2-diacyl-sn-glycero-3-phospho-1'-(3'-O-L-lysyl)-sn-glycerol + tRNA(Lys)</text>
        <dbReference type="Rhea" id="RHEA:10668"/>
        <dbReference type="Rhea" id="RHEA-COMP:9696"/>
        <dbReference type="Rhea" id="RHEA-COMP:9697"/>
        <dbReference type="ChEBI" id="CHEBI:64716"/>
        <dbReference type="ChEBI" id="CHEBI:75792"/>
        <dbReference type="ChEBI" id="CHEBI:78442"/>
        <dbReference type="ChEBI" id="CHEBI:78529"/>
        <dbReference type="EC" id="2.3.2.3"/>
    </reaction>
</comment>
<comment type="catalytic activity">
    <reaction evidence="18 19">
        <text>tRNA(Lys) + L-lysine + ATP = L-lysyl-tRNA(Lys) + AMP + diphosphate</text>
        <dbReference type="Rhea" id="RHEA:20792"/>
        <dbReference type="Rhea" id="RHEA-COMP:9696"/>
        <dbReference type="Rhea" id="RHEA-COMP:9697"/>
        <dbReference type="ChEBI" id="CHEBI:30616"/>
        <dbReference type="ChEBI" id="CHEBI:32551"/>
        <dbReference type="ChEBI" id="CHEBI:33019"/>
        <dbReference type="ChEBI" id="CHEBI:78442"/>
        <dbReference type="ChEBI" id="CHEBI:78529"/>
        <dbReference type="ChEBI" id="CHEBI:456215"/>
        <dbReference type="EC" id="6.1.1.6"/>
    </reaction>
</comment>
<keyword evidence="19" id="KW-0648">Protein biosynthesis</keyword>
<evidence type="ECO:0000256" key="14">
    <source>
        <dbReference type="ARBA" id="ARBA00023251"/>
    </source>
</evidence>
<evidence type="ECO:0000256" key="18">
    <source>
        <dbReference type="ARBA" id="ARBA00048573"/>
    </source>
</evidence>
<evidence type="ECO:0000256" key="10">
    <source>
        <dbReference type="ARBA" id="ARBA00022840"/>
    </source>
</evidence>
<evidence type="ECO:0000259" key="21">
    <source>
        <dbReference type="PROSITE" id="PS50862"/>
    </source>
</evidence>
<keyword evidence="14" id="KW-0046">Antibiotic resistance</keyword>
<comment type="similarity">
    <text evidence="2">In the N-terminal section; belongs to the LPG synthetase family.</text>
</comment>
<dbReference type="InterPro" id="IPR031553">
    <property type="entry name" value="tRNA-synt_2_TM"/>
</dbReference>
<dbReference type="RefSeq" id="WP_093174608.1">
    <property type="nucleotide sequence ID" value="NZ_FNCN01000038.1"/>
</dbReference>
<evidence type="ECO:0000256" key="3">
    <source>
        <dbReference type="ARBA" id="ARBA00009968"/>
    </source>
</evidence>
<keyword evidence="4" id="KW-1003">Cell membrane</keyword>
<dbReference type="GO" id="GO:0006430">
    <property type="term" value="P:lysyl-tRNA aminoacylation"/>
    <property type="evidence" value="ECO:0007669"/>
    <property type="project" value="UniProtKB-UniRule"/>
</dbReference>
<dbReference type="InterPro" id="IPR006195">
    <property type="entry name" value="aa-tRNA-synth_II"/>
</dbReference>
<dbReference type="InterPro" id="IPR012340">
    <property type="entry name" value="NA-bd_OB-fold"/>
</dbReference>
<evidence type="ECO:0000256" key="5">
    <source>
        <dbReference type="ARBA" id="ARBA00022598"/>
    </source>
</evidence>
<dbReference type="NCBIfam" id="NF001756">
    <property type="entry name" value="PRK00484.1"/>
    <property type="match status" value="1"/>
</dbReference>
<evidence type="ECO:0000256" key="16">
    <source>
        <dbReference type="ARBA" id="ARBA00024681"/>
    </source>
</evidence>
<proteinExistence type="inferred from homology"/>
<keyword evidence="10 19" id="KW-0067">ATP-binding</keyword>
<feature type="domain" description="Aminoacyl-transfer RNA synthetases class-II family profile" evidence="21">
    <location>
        <begin position="786"/>
        <end position="1104"/>
    </location>
</feature>
<dbReference type="OrthoDB" id="9801152at2"/>
<dbReference type="PANTHER" id="PTHR42918:SF15">
    <property type="entry name" value="LYSINE--TRNA LIGASE, CHLOROPLASTIC_MITOCHONDRIAL"/>
    <property type="match status" value="1"/>
</dbReference>
<evidence type="ECO:0000256" key="12">
    <source>
        <dbReference type="ARBA" id="ARBA00023098"/>
    </source>
</evidence>
<dbReference type="Gene3D" id="3.30.930.10">
    <property type="entry name" value="Bira Bifunctional Protein, Domain 2"/>
    <property type="match status" value="1"/>
</dbReference>
<dbReference type="GO" id="GO:0050071">
    <property type="term" value="F:phosphatidylglycerol lysyltransferase activity"/>
    <property type="evidence" value="ECO:0007669"/>
    <property type="project" value="UniProtKB-EC"/>
</dbReference>
<dbReference type="SUPFAM" id="SSF50249">
    <property type="entry name" value="Nucleic acid-binding proteins"/>
    <property type="match status" value="1"/>
</dbReference>
<feature type="binding site" evidence="19">
    <location>
        <position position="1017"/>
    </location>
    <ligand>
        <name>Mg(2+)</name>
        <dbReference type="ChEBI" id="CHEBI:18420"/>
        <label>1</label>
    </ligand>
</feature>
<keyword evidence="12" id="KW-0443">Lipid metabolism</keyword>
<name>A0A1G8IS58_9ACTN</name>
<keyword evidence="23" id="KW-1185">Reference proteome</keyword>
<evidence type="ECO:0000256" key="2">
    <source>
        <dbReference type="ARBA" id="ARBA00005270"/>
    </source>
</evidence>
<dbReference type="InterPro" id="IPR004365">
    <property type="entry name" value="NA-bd_OB_tRNA"/>
</dbReference>
<keyword evidence="9 19" id="KW-0547">Nucleotide-binding</keyword>
<dbReference type="InterPro" id="IPR024320">
    <property type="entry name" value="LPG_synthase_C"/>
</dbReference>
<keyword evidence="8 19" id="KW-0479">Metal-binding</keyword>
<comment type="subunit">
    <text evidence="19">Homodimer.</text>
</comment>
<evidence type="ECO:0000256" key="13">
    <source>
        <dbReference type="ARBA" id="ARBA00023146"/>
    </source>
</evidence>
<dbReference type="GO" id="GO:0000287">
    <property type="term" value="F:magnesium ion binding"/>
    <property type="evidence" value="ECO:0007669"/>
    <property type="project" value="UniProtKB-UniRule"/>
</dbReference>
<keyword evidence="11 20" id="KW-1133">Transmembrane helix</keyword>
<dbReference type="InterPro" id="IPR002313">
    <property type="entry name" value="Lys-tRNA-ligase_II"/>
</dbReference>
<keyword evidence="6" id="KW-0808">Transferase</keyword>
<evidence type="ECO:0000256" key="19">
    <source>
        <dbReference type="HAMAP-Rule" id="MF_00252"/>
    </source>
</evidence>
<feature type="transmembrane region" description="Helical" evidence="20">
    <location>
        <begin position="227"/>
        <end position="248"/>
    </location>
</feature>
<gene>
    <name evidence="19" type="primary">lysS</name>
    <name evidence="22" type="ORF">SAMN05421505_13850</name>
</gene>
<evidence type="ECO:0000256" key="17">
    <source>
        <dbReference type="ARBA" id="ARBA00047540"/>
    </source>
</evidence>
<feature type="transmembrane region" description="Helical" evidence="20">
    <location>
        <begin position="98"/>
        <end position="122"/>
    </location>
</feature>
<dbReference type="NCBIfam" id="NF002821">
    <property type="entry name" value="PRK02983.1"/>
    <property type="match status" value="1"/>
</dbReference>
<dbReference type="InterPro" id="IPR045864">
    <property type="entry name" value="aa-tRNA-synth_II/BPL/LPL"/>
</dbReference>
<organism evidence="22 23">
    <name type="scientific">Sinosporangium album</name>
    <dbReference type="NCBI Taxonomy" id="504805"/>
    <lineage>
        <taxon>Bacteria</taxon>
        <taxon>Bacillati</taxon>
        <taxon>Actinomycetota</taxon>
        <taxon>Actinomycetes</taxon>
        <taxon>Streptosporangiales</taxon>
        <taxon>Streptosporangiaceae</taxon>
        <taxon>Sinosporangium</taxon>
    </lineage>
</organism>
<dbReference type="CDD" id="cd04322">
    <property type="entry name" value="LysRS_N"/>
    <property type="match status" value="1"/>
</dbReference>
<evidence type="ECO:0000256" key="1">
    <source>
        <dbReference type="ARBA" id="ARBA00004651"/>
    </source>
</evidence>
<evidence type="ECO:0000256" key="4">
    <source>
        <dbReference type="ARBA" id="ARBA00022475"/>
    </source>
</evidence>
<comment type="similarity">
    <text evidence="3">In the C-terminal section; belongs to the class-II aminoacyl-tRNA synthetase family.</text>
</comment>
<dbReference type="InterPro" id="IPR004364">
    <property type="entry name" value="Aa-tRNA-synt_II"/>
</dbReference>
<dbReference type="SUPFAM" id="SSF55681">
    <property type="entry name" value="Class II aaRS and biotin synthetases"/>
    <property type="match status" value="1"/>
</dbReference>
<dbReference type="GO" id="GO:0006629">
    <property type="term" value="P:lipid metabolic process"/>
    <property type="evidence" value="ECO:0007669"/>
    <property type="project" value="UniProtKB-KW"/>
</dbReference>
<evidence type="ECO:0000256" key="8">
    <source>
        <dbReference type="ARBA" id="ARBA00022723"/>
    </source>
</evidence>
<dbReference type="STRING" id="504805.SAMN05421505_13850"/>
<keyword evidence="13 19" id="KW-0030">Aminoacyl-tRNA synthetase</keyword>
<dbReference type="GO" id="GO:0046677">
    <property type="term" value="P:response to antibiotic"/>
    <property type="evidence" value="ECO:0007669"/>
    <property type="project" value="UniProtKB-KW"/>
</dbReference>
<comment type="function">
    <text evidence="16">Catalyzes the production of L-lysyl-tRNA(Lys)transfer and the transfer of a lysyl group from L-lysyl-tRNA(Lys) to membrane-bound phosphatidylglycerol (PG), which produces lysylphosphatidylglycerol (LPG), one of the components of the bacterial membrane with a positive net charge. LPG synthesis contributes to the resistance to cationic antimicrobial peptides (CAMPs) and likely protects M.tuberculosis against the CAMPs produced by competiting microorganisms (bacteriocins). In fact, the modification of anionic phosphatidylglycerol with positively charged L-lysine results in repulsion of the peptides.</text>
</comment>
<sequence length="1107" mass="121044">MRHAEVWGLEPGAGSAQAVESERSSRFLAAVPRVLSTVLAVLAVYCLLIALVAPLRHALVPVTETVSVGLFTLEANLAYAVFIALLAGAVARRKRVAYWVFVAVVVITLLADAVTVPVYVFIPELRPEFPAAFFIATTVNLVLMTAVLVIMVAAYGEFYAKVQHAAFRKALTTVIALLIVSFAIGMGLVTLFPGTLPKDAHLTWVLEKTLGGAISFDFHTSGHPPQWVGFLIGLISATALLAGAAVLFGSQRALAVLAPREETHIRTLLAEHGERDSLGYFATRRDRAAIFSPSGKAAVSYRVVAGVSLAGGDPIGDLEAWQPAICAFLDQAKAYGWTPAAVGASEEGARAYHRSGLHVLELGDEAVIDIAAFSLGGRGMRAVRQAVNRVERAGYTLRIRRHSALPPDEMHRVIERARAWRDTETERGFSMALGRLGDPADGRCVLVEALDAQGGEAAVLSFVPWGEHGLSLDLMRRDRDADNGLMEFMVAGLAGHAPALGIERISLNFAVFRAVFEEGARMGAGPVLRAWRRTLLFCSRWWQLESLYRSSAKYQPIWVPRYLAYGEARDLPKVGFASAAAEGFVPSRSLHALLHRGEADAQARAEAGAPPAVPELQAADGPAVHAPEQVQVRMAKLAEIPEPYKPMFDRTDTCADVRQRHAGLPPGSSSGDCVAVAGRVMLVRDHGGVLFATIADWSGRLQLMVTDHDLLARWRRTVDIGDHVGCRGEVVATRTGEISVRAEDWTLTAKCLHPLPHARRGLNGAESTARRRYLDLVLRPESREMLRVRGTALHALRNSLVDRGFLEVETPMLHPVYGGAFARPFITHSNAYGDMRLYLRIAPELYLKRLCVGGAERVFELGRTFRNEGVSPKHNPEFTMLELYQAYADYGTMLVLARELIQETAVAVYGSPVIFHRRAAVDISGDWPVVTVYQAISDAAGQEITPGTPYADLLAVAERTAVPIDPRWRRGAVVQELYERLVEARTTRPTFYTDFPADICPLTRPHRDDPSLAERWDLVAYGTEIATAYSELIDPIEQRRRLIEQSLHASLGDPEAMEVDEDFLLALEHAMPPTGGLGLGVDRLVMLLTGASIRQTLTFPLMRPEPR</sequence>
<comment type="cofactor">
    <cofactor evidence="19">
        <name>Mg(2+)</name>
        <dbReference type="ChEBI" id="CHEBI:18420"/>
    </cofactor>
    <text evidence="19">Binds 3 Mg(2+) ions per subunit.</text>
</comment>
<evidence type="ECO:0000256" key="15">
    <source>
        <dbReference type="ARBA" id="ARBA00023268"/>
    </source>
</evidence>
<feature type="transmembrane region" description="Helical" evidence="20">
    <location>
        <begin position="134"/>
        <end position="158"/>
    </location>
</feature>
<dbReference type="InterPro" id="IPR018149">
    <property type="entry name" value="Lys-tRNA-synth_II_C"/>
</dbReference>
<dbReference type="PROSITE" id="PS50862">
    <property type="entry name" value="AA_TRNA_LIGASE_II"/>
    <property type="match status" value="1"/>
</dbReference>
<dbReference type="EC" id="6.1.1.6" evidence="19"/>
<dbReference type="Gene3D" id="2.40.50.140">
    <property type="entry name" value="Nucleic acid-binding proteins"/>
    <property type="match status" value="1"/>
</dbReference>
<dbReference type="GO" id="GO:0005524">
    <property type="term" value="F:ATP binding"/>
    <property type="evidence" value="ECO:0007669"/>
    <property type="project" value="UniProtKB-UniRule"/>
</dbReference>
<dbReference type="Pfam" id="PF09924">
    <property type="entry name" value="LPG_synthase_C"/>
    <property type="match status" value="1"/>
</dbReference>
<keyword evidence="5 19" id="KW-0436">Ligase</keyword>
<dbReference type="GO" id="GO:0000049">
    <property type="term" value="F:tRNA binding"/>
    <property type="evidence" value="ECO:0007669"/>
    <property type="project" value="TreeGrafter"/>
</dbReference>
<evidence type="ECO:0000313" key="23">
    <source>
        <dbReference type="Proteomes" id="UP000198923"/>
    </source>
</evidence>
<reference evidence="22 23" key="1">
    <citation type="submission" date="2016-10" db="EMBL/GenBank/DDBJ databases">
        <authorList>
            <person name="de Groot N.N."/>
        </authorList>
    </citation>
    <scope>NUCLEOTIDE SEQUENCE [LARGE SCALE GENOMIC DNA]</scope>
    <source>
        <strain evidence="22 23">CPCC 201354</strain>
    </source>
</reference>